<dbReference type="eggNOG" id="KOG2640">
    <property type="taxonomic scope" value="Eukaryota"/>
</dbReference>
<evidence type="ECO:0000256" key="2">
    <source>
        <dbReference type="ARBA" id="ARBA00022692"/>
    </source>
</evidence>
<dbReference type="InterPro" id="IPR013766">
    <property type="entry name" value="Thioredoxin_domain"/>
</dbReference>
<keyword evidence="11" id="KW-1185">Reference proteome</keyword>
<dbReference type="SUPFAM" id="SSF52833">
    <property type="entry name" value="Thioredoxin-like"/>
    <property type="match status" value="1"/>
</dbReference>
<dbReference type="EMBL" id="CM001886">
    <property type="protein sequence ID" value="EOY15983.1"/>
    <property type="molecule type" value="Genomic_DNA"/>
</dbReference>
<dbReference type="AlphaFoldDB" id="A0A061FGE5"/>
<dbReference type="HOGENOM" id="CLU_051582_0_0_1"/>
<dbReference type="OMA" id="MIHRNTH"/>
<reference evidence="10 11" key="1">
    <citation type="journal article" date="2013" name="Genome Biol.">
        <title>The genome sequence of the most widely cultivated cacao type and its use to identify candidate genes regulating pod color.</title>
        <authorList>
            <person name="Motamayor J.C."/>
            <person name="Mockaitis K."/>
            <person name="Schmutz J."/>
            <person name="Haiminen N."/>
            <person name="Iii D.L."/>
            <person name="Cornejo O."/>
            <person name="Findley S.D."/>
            <person name="Zheng P."/>
            <person name="Utro F."/>
            <person name="Royaert S."/>
            <person name="Saski C."/>
            <person name="Jenkins J."/>
            <person name="Podicheti R."/>
            <person name="Zhao M."/>
            <person name="Scheffler B.E."/>
            <person name="Stack J.C."/>
            <person name="Feltus F.A."/>
            <person name="Mustiga G.M."/>
            <person name="Amores F."/>
            <person name="Phillips W."/>
            <person name="Marelli J.P."/>
            <person name="May G.D."/>
            <person name="Shapiro H."/>
            <person name="Ma J."/>
            <person name="Bustamante C.D."/>
            <person name="Schnell R.J."/>
            <person name="Main D."/>
            <person name="Gilbert D."/>
            <person name="Parida L."/>
            <person name="Kuhn D.N."/>
        </authorList>
    </citation>
    <scope>NUCLEOTIDE SEQUENCE [LARGE SCALE GENOMIC DNA]</scope>
    <source>
        <strain evidence="11">cv. Matina 1-6</strain>
    </source>
</reference>
<dbReference type="Proteomes" id="UP000026915">
    <property type="component" value="Chromosome 8"/>
</dbReference>
<feature type="domain" description="Thioredoxin" evidence="9">
    <location>
        <begin position="50"/>
        <end position="201"/>
    </location>
</feature>
<evidence type="ECO:0000256" key="6">
    <source>
        <dbReference type="ARBA" id="ARBA00023180"/>
    </source>
</evidence>
<dbReference type="InParanoid" id="A0A061FGE5"/>
<keyword evidence="2 7" id="KW-0812">Transmembrane</keyword>
<dbReference type="CDD" id="cd02999">
    <property type="entry name" value="PDI_a_ERp44_like"/>
    <property type="match status" value="1"/>
</dbReference>
<evidence type="ECO:0000259" key="9">
    <source>
        <dbReference type="PROSITE" id="PS51352"/>
    </source>
</evidence>
<keyword evidence="6" id="KW-0325">Glycoprotein</keyword>
<keyword evidence="5 7" id="KW-0472">Membrane</keyword>
<dbReference type="Gramene" id="EOY15983">
    <property type="protein sequence ID" value="EOY15983"/>
    <property type="gene ID" value="TCM_034890"/>
</dbReference>
<feature type="chain" id="PRO_5001598244" evidence="8">
    <location>
        <begin position="23"/>
        <end position="350"/>
    </location>
</feature>
<dbReference type="GO" id="GO:0016020">
    <property type="term" value="C:membrane"/>
    <property type="evidence" value="ECO:0007669"/>
    <property type="project" value="UniProtKB-SubCell"/>
</dbReference>
<protein>
    <submittedName>
        <fullName evidence="10">APR-like 4 isoform 2</fullName>
    </submittedName>
</protein>
<evidence type="ECO:0000256" key="7">
    <source>
        <dbReference type="SAM" id="Phobius"/>
    </source>
</evidence>
<dbReference type="PROSITE" id="PS51352">
    <property type="entry name" value="THIOREDOXIN_2"/>
    <property type="match status" value="1"/>
</dbReference>
<evidence type="ECO:0000256" key="8">
    <source>
        <dbReference type="SAM" id="SignalP"/>
    </source>
</evidence>
<evidence type="ECO:0000256" key="1">
    <source>
        <dbReference type="ARBA" id="ARBA00004167"/>
    </source>
</evidence>
<dbReference type="Gene3D" id="3.40.30.10">
    <property type="entry name" value="Glutaredoxin"/>
    <property type="match status" value="1"/>
</dbReference>
<keyword evidence="4 7" id="KW-1133">Transmembrane helix</keyword>
<evidence type="ECO:0000256" key="5">
    <source>
        <dbReference type="ARBA" id="ARBA00023136"/>
    </source>
</evidence>
<sequence>MGTKAWQTGILMLVLWGRLACAVSVPVRVPLCPKHSVSDTIFDFRDSYCPINSEFSESVDFVGVTEGDEVSLQKALNMVHKNSREYVAVLFYASWCPFSRSFRPSFSILSSLYPSIPHFAIKESTVRPRFANEYCHLVFACYEYLYLVKLMSGGVVYFSILSKYGVHGFPTLFLLNSTMRVRYHGNRSFESLGAFYSDVTGIKNKSLDKTSLDKIGRLSNHEKHNSTEQESCPFSWARSPENLLRQETYLALATTFVLLRLLYLLYPTLLVFAQFTWRRLIRNMKLGSLLEHSLAYLKRAIQLFNSLKEPCKRSNLQRAMNARAWASKSLATVSIGDANTSRAVPMSGCR</sequence>
<keyword evidence="3 8" id="KW-0732">Signal</keyword>
<dbReference type="PANTHER" id="PTHR46854">
    <property type="entry name" value="5'-ADENYLYLSULFATE REDUCTASE-LIKE 4-RELATED"/>
    <property type="match status" value="1"/>
</dbReference>
<evidence type="ECO:0000313" key="10">
    <source>
        <dbReference type="EMBL" id="EOY15983.1"/>
    </source>
</evidence>
<dbReference type="STRING" id="3641.A0A061FGE5"/>
<evidence type="ECO:0000313" key="11">
    <source>
        <dbReference type="Proteomes" id="UP000026915"/>
    </source>
</evidence>
<comment type="subcellular location">
    <subcellularLocation>
        <location evidence="1">Membrane</location>
        <topology evidence="1">Single-pass membrane protein</topology>
    </subcellularLocation>
</comment>
<proteinExistence type="predicted"/>
<organism evidence="10 11">
    <name type="scientific">Theobroma cacao</name>
    <name type="common">Cacao</name>
    <name type="synonym">Cocoa</name>
    <dbReference type="NCBI Taxonomy" id="3641"/>
    <lineage>
        <taxon>Eukaryota</taxon>
        <taxon>Viridiplantae</taxon>
        <taxon>Streptophyta</taxon>
        <taxon>Embryophyta</taxon>
        <taxon>Tracheophyta</taxon>
        <taxon>Spermatophyta</taxon>
        <taxon>Magnoliopsida</taxon>
        <taxon>eudicotyledons</taxon>
        <taxon>Gunneridae</taxon>
        <taxon>Pentapetalae</taxon>
        <taxon>rosids</taxon>
        <taxon>malvids</taxon>
        <taxon>Malvales</taxon>
        <taxon>Malvaceae</taxon>
        <taxon>Byttnerioideae</taxon>
        <taxon>Theobroma</taxon>
    </lineage>
</organism>
<evidence type="ECO:0000256" key="4">
    <source>
        <dbReference type="ARBA" id="ARBA00022989"/>
    </source>
</evidence>
<feature type="signal peptide" evidence="8">
    <location>
        <begin position="1"/>
        <end position="22"/>
    </location>
</feature>
<name>A0A061FGE5_THECC</name>
<dbReference type="InterPro" id="IPR044606">
    <property type="entry name" value="APRL4/6"/>
</dbReference>
<dbReference type="FunCoup" id="A0A061FGE5">
    <property type="interactions" value="381"/>
</dbReference>
<dbReference type="InterPro" id="IPR036249">
    <property type="entry name" value="Thioredoxin-like_sf"/>
</dbReference>
<feature type="transmembrane region" description="Helical" evidence="7">
    <location>
        <begin position="249"/>
        <end position="275"/>
    </location>
</feature>
<accession>A0A061FGE5</accession>
<evidence type="ECO:0000256" key="3">
    <source>
        <dbReference type="ARBA" id="ARBA00022729"/>
    </source>
</evidence>
<dbReference type="PANTHER" id="PTHR46854:SF1">
    <property type="entry name" value="5'-ADENYLYLSULFATE REDUCTASE-LIKE 4-RELATED"/>
    <property type="match status" value="1"/>
</dbReference>
<gene>
    <name evidence="10" type="ORF">TCM_034890</name>
</gene>